<evidence type="ECO:0000256" key="1">
    <source>
        <dbReference type="SAM" id="MobiDB-lite"/>
    </source>
</evidence>
<organism evidence="2 3">
    <name type="scientific">Pandoraea sputorum</name>
    <dbReference type="NCBI Taxonomy" id="93222"/>
    <lineage>
        <taxon>Bacteria</taxon>
        <taxon>Pseudomonadati</taxon>
        <taxon>Pseudomonadota</taxon>
        <taxon>Betaproteobacteria</taxon>
        <taxon>Burkholderiales</taxon>
        <taxon>Burkholderiaceae</taxon>
        <taxon>Pandoraea</taxon>
    </lineage>
</organism>
<evidence type="ECO:0000313" key="2">
    <source>
        <dbReference type="EMBL" id="VVE85923.1"/>
    </source>
</evidence>
<accession>A0A5E5BN56</accession>
<feature type="region of interest" description="Disordered" evidence="1">
    <location>
        <begin position="541"/>
        <end position="567"/>
    </location>
</feature>
<dbReference type="RefSeq" id="WP_150811566.1">
    <property type="nucleotide sequence ID" value="NZ_CABPSR010000047.1"/>
</dbReference>
<evidence type="ECO:0008006" key="4">
    <source>
        <dbReference type="Google" id="ProtNLM"/>
    </source>
</evidence>
<protein>
    <recommendedName>
        <fullName evidence="4">Tetratricopeptide repeat protein</fullName>
    </recommendedName>
</protein>
<proteinExistence type="predicted"/>
<gene>
    <name evidence="2" type="ORF">PSP31121_05556</name>
</gene>
<dbReference type="Gene3D" id="1.25.40.10">
    <property type="entry name" value="Tetratricopeptide repeat domain"/>
    <property type="match status" value="1"/>
</dbReference>
<dbReference type="EMBL" id="CABPSR010000047">
    <property type="protein sequence ID" value="VVE85923.1"/>
    <property type="molecule type" value="Genomic_DNA"/>
</dbReference>
<dbReference type="AlphaFoldDB" id="A0A5E5BN56"/>
<dbReference type="SUPFAM" id="SSF48452">
    <property type="entry name" value="TPR-like"/>
    <property type="match status" value="2"/>
</dbReference>
<dbReference type="InterPro" id="IPR011990">
    <property type="entry name" value="TPR-like_helical_dom_sf"/>
</dbReference>
<name>A0A5E5BN56_9BURK</name>
<reference evidence="2 3" key="1">
    <citation type="submission" date="2019-08" db="EMBL/GenBank/DDBJ databases">
        <authorList>
            <person name="Peeters C."/>
        </authorList>
    </citation>
    <scope>NUCLEOTIDE SEQUENCE [LARGE SCALE GENOMIC DNA]</scope>
    <source>
        <strain evidence="2 3">LMG 31121</strain>
    </source>
</reference>
<dbReference type="Proteomes" id="UP000335538">
    <property type="component" value="Unassembled WGS sequence"/>
</dbReference>
<evidence type="ECO:0000313" key="3">
    <source>
        <dbReference type="Proteomes" id="UP000335538"/>
    </source>
</evidence>
<sequence>MSQNLEITNPDALLREQQRLTGVPELQRWCERTCDGANSQGVLKALVTLMMYTHTGTLYENPAAMLEPTLGSRQNALATVAAHLSSTSAETLRQTVHLNAEPNLFSPYLTDFDRLCLAAELCRHDGDVQVSAGNLELAAAHYKTGAQVLEPVAGQKTPAAQLYLQCANALKQANQHAAAAPFYLQAGALEFSLIQTLSDQVDPREIGMRAAAAFAAAATMFSRVKQPRQAIDANKRAAEAFNCVRMLQPAAGLYRRIAEDCTQLAIEYTQAGQHALADAATMEATDANGNAASACFELKQFEEAARLFSGVGQHTWAATCYDQLVITHQRAGDTERATEYLLDAARARAQAGQHDQAHANFWQAADIYRRLNRLEDALAAELAGTDEQVLAEAERADVADQEQLAAQAEAARQAQWQQLVTSFGGPPEPAVVRSINKFIGDHLDALAGDGVTLGSYKFQMDNRRCCVSLEDFDPLAEYGIIIIDPRNADGTPRADDKRTVKFIEISTAQDMVKRNSKHINLPGPMRPGDILRGQALLDLLPAQPPAQQMDGGGAAPLTGGQEAPEAS</sequence>